<dbReference type="GO" id="GO:0006796">
    <property type="term" value="P:phosphate-containing compound metabolic process"/>
    <property type="evidence" value="ECO:0007669"/>
    <property type="project" value="UniProtKB-ARBA"/>
</dbReference>
<keyword evidence="3" id="KW-0808">Transferase</keyword>
<dbReference type="OMA" id="HEGCEIP"/>
<keyword evidence="3" id="KW-0418">Kinase</keyword>
<dbReference type="AlphaFoldDB" id="B0X1Q6"/>
<feature type="compositionally biased region" description="Polar residues" evidence="1">
    <location>
        <begin position="69"/>
        <end position="78"/>
    </location>
</feature>
<dbReference type="VEuPathDB" id="VectorBase:CPIJ012838"/>
<name>B0X1Q6_CULQU</name>
<dbReference type="VEuPathDB" id="VectorBase:CQUJHB000908"/>
<dbReference type="GO" id="GO:0016301">
    <property type="term" value="F:kinase activity"/>
    <property type="evidence" value="ECO:0007669"/>
    <property type="project" value="UniProtKB-KW"/>
</dbReference>
<organism>
    <name type="scientific">Culex quinquefasciatus</name>
    <name type="common">Southern house mosquito</name>
    <name type="synonym">Culex pungens</name>
    <dbReference type="NCBI Taxonomy" id="7176"/>
    <lineage>
        <taxon>Eukaryota</taxon>
        <taxon>Metazoa</taxon>
        <taxon>Ecdysozoa</taxon>
        <taxon>Arthropoda</taxon>
        <taxon>Hexapoda</taxon>
        <taxon>Insecta</taxon>
        <taxon>Pterygota</taxon>
        <taxon>Neoptera</taxon>
        <taxon>Endopterygota</taxon>
        <taxon>Diptera</taxon>
        <taxon>Nematocera</taxon>
        <taxon>Culicoidea</taxon>
        <taxon>Culicidae</taxon>
        <taxon>Culicinae</taxon>
        <taxon>Culicini</taxon>
        <taxon>Culex</taxon>
        <taxon>Culex</taxon>
    </lineage>
</organism>
<evidence type="ECO:0000313" key="4">
    <source>
        <dbReference type="EnsemblMetazoa" id="CPIJ012838-PA"/>
    </source>
</evidence>
<reference evidence="3" key="1">
    <citation type="submission" date="2007-03" db="EMBL/GenBank/DDBJ databases">
        <title>Annotation of Culex pipiens quinquefasciatus.</title>
        <authorList>
            <consortium name="The Broad Institute Genome Sequencing Platform"/>
            <person name="Atkinson P.W."/>
            <person name="Hemingway J."/>
            <person name="Christensen B.M."/>
            <person name="Higgs S."/>
            <person name="Kodira C."/>
            <person name="Hannick L."/>
            <person name="Megy K."/>
            <person name="O'Leary S."/>
            <person name="Pearson M."/>
            <person name="Haas B.J."/>
            <person name="Mauceli E."/>
            <person name="Wortman J.R."/>
            <person name="Lee N.H."/>
            <person name="Guigo R."/>
            <person name="Stanke M."/>
            <person name="Alvarado L."/>
            <person name="Amedeo P."/>
            <person name="Antoine C.H."/>
            <person name="Arensburger P."/>
            <person name="Bidwell S.L."/>
            <person name="Crawford M."/>
            <person name="Camaro F."/>
            <person name="Devon K."/>
            <person name="Engels R."/>
            <person name="Hammond M."/>
            <person name="Howarth C."/>
            <person name="Koehrsen M."/>
            <person name="Lawson D."/>
            <person name="Montgomery P."/>
            <person name="Nene V."/>
            <person name="Nusbaum C."/>
            <person name="Puiu D."/>
            <person name="Romero-Severson J."/>
            <person name="Severson D.W."/>
            <person name="Shumway M."/>
            <person name="Sisk P."/>
            <person name="Stolte C."/>
            <person name="Zeng Q."/>
            <person name="Eisenstadt E."/>
            <person name="Fraser-Liggett C."/>
            <person name="Strausberg R."/>
            <person name="Galagan J."/>
            <person name="Birren B."/>
            <person name="Collins F.H."/>
        </authorList>
    </citation>
    <scope>NUCLEOTIDE SEQUENCE [LARGE SCALE GENOMIC DNA]</scope>
    <source>
        <strain evidence="3">JHB</strain>
    </source>
</reference>
<dbReference type="FunCoup" id="B0X1Q6">
    <property type="interactions" value="71"/>
</dbReference>
<reference evidence="4" key="2">
    <citation type="submission" date="2021-02" db="UniProtKB">
        <authorList>
            <consortium name="EnsemblMetazoa"/>
        </authorList>
    </citation>
    <scope>IDENTIFICATION</scope>
    <source>
        <strain evidence="4">JHB</strain>
    </source>
</reference>
<proteinExistence type="predicted"/>
<dbReference type="InterPro" id="IPR029056">
    <property type="entry name" value="Ribokinase-like"/>
</dbReference>
<sequence>MVSFFADKTQLLPAFQIVVSRHDSKFGVGIRSVFPPRTRRERAEWNAPPPWPPPSESSASASATWTSSKCATPSPRKTPTNDRSKAAGSAVATPRHCTVLALLGADAELLATFADSDHFRFAAERDLERRGIATGNCVRHEGCEIPLSTVWLSTATGSRTIVPRIRTCRNLRLGILEGGRRTASEISKMIASIKEWNDRSEEEKKIVISVDLEKPRDSNLLLVPNVDIIFLGKDFARFRGFNSALEAVHGFRKEFPGSYTIICPWGSSGIAALDANGQYLSCGVYPPETVRDTLGAGDTFCAGCIFQLNRGSSLQAALEFGSKLAGAKIGDFGFDHLGGKIPALLEGCSK</sequence>
<feature type="compositionally biased region" description="Low complexity" evidence="1">
    <location>
        <begin position="56"/>
        <end position="68"/>
    </location>
</feature>
<dbReference type="KEGG" id="cqu:CpipJ_CPIJ012838"/>
<dbReference type="HOGENOM" id="CLU_027634_3_0_1"/>
<dbReference type="Proteomes" id="UP000002320">
    <property type="component" value="Unassembled WGS sequence"/>
</dbReference>
<protein>
    <submittedName>
        <fullName evidence="3 4">Ketohexokinase</fullName>
    </submittedName>
</protein>
<dbReference type="Gene3D" id="3.40.1190.20">
    <property type="match status" value="1"/>
</dbReference>
<dbReference type="InterPro" id="IPR011611">
    <property type="entry name" value="PfkB_dom"/>
</dbReference>
<dbReference type="OrthoDB" id="5840532at2759"/>
<evidence type="ECO:0000313" key="5">
    <source>
        <dbReference type="Proteomes" id="UP000002320"/>
    </source>
</evidence>
<evidence type="ECO:0000259" key="2">
    <source>
        <dbReference type="Pfam" id="PF00294"/>
    </source>
</evidence>
<dbReference type="Pfam" id="PF00294">
    <property type="entry name" value="PfkB"/>
    <property type="match status" value="1"/>
</dbReference>
<dbReference type="STRING" id="7176.B0X1Q6"/>
<keyword evidence="5" id="KW-1185">Reference proteome</keyword>
<accession>B0X1Q6</accession>
<dbReference type="eggNOG" id="KOG2947">
    <property type="taxonomic scope" value="Eukaryota"/>
</dbReference>
<evidence type="ECO:0000313" key="3">
    <source>
        <dbReference type="EMBL" id="EDS38784.1"/>
    </source>
</evidence>
<feature type="domain" description="Carbohydrate kinase PfkB" evidence="2">
    <location>
        <begin position="200"/>
        <end position="333"/>
    </location>
</feature>
<gene>
    <name evidence="4" type="primary">6046375</name>
    <name evidence="3" type="ORF">CpipJ_CPIJ012838</name>
</gene>
<evidence type="ECO:0000256" key="1">
    <source>
        <dbReference type="SAM" id="MobiDB-lite"/>
    </source>
</evidence>
<dbReference type="EnsemblMetazoa" id="CPIJ012838-RA">
    <property type="protein sequence ID" value="CPIJ012838-PA"/>
    <property type="gene ID" value="CPIJ012838"/>
</dbReference>
<dbReference type="PANTHER" id="PTHR42774:SF3">
    <property type="entry name" value="KETOHEXOKINASE"/>
    <property type="match status" value="1"/>
</dbReference>
<dbReference type="SUPFAM" id="SSF53613">
    <property type="entry name" value="Ribokinase-like"/>
    <property type="match status" value="1"/>
</dbReference>
<dbReference type="InterPro" id="IPR052562">
    <property type="entry name" value="Ketohexokinase-related"/>
</dbReference>
<dbReference type="InParanoid" id="B0X1Q6"/>
<feature type="region of interest" description="Disordered" evidence="1">
    <location>
        <begin position="40"/>
        <end position="89"/>
    </location>
</feature>
<dbReference type="EMBL" id="DS232267">
    <property type="protein sequence ID" value="EDS38784.1"/>
    <property type="molecule type" value="Genomic_DNA"/>
</dbReference>
<dbReference type="PANTHER" id="PTHR42774">
    <property type="entry name" value="PHOSPHOTRANSFERASE SYSTEM TRANSPORT PROTEIN"/>
    <property type="match status" value="1"/>
</dbReference>